<dbReference type="GO" id="GO:0030544">
    <property type="term" value="F:Hsp70 protein binding"/>
    <property type="evidence" value="ECO:0007669"/>
    <property type="project" value="TreeGrafter"/>
</dbReference>
<dbReference type="CDD" id="cd06257">
    <property type="entry name" value="DnaJ"/>
    <property type="match status" value="1"/>
</dbReference>
<dbReference type="GO" id="GO:0005789">
    <property type="term" value="C:endoplasmic reticulum membrane"/>
    <property type="evidence" value="ECO:0007669"/>
    <property type="project" value="TreeGrafter"/>
</dbReference>
<dbReference type="SUPFAM" id="SSF46565">
    <property type="entry name" value="Chaperone J-domain"/>
    <property type="match status" value="1"/>
</dbReference>
<reference evidence="2" key="1">
    <citation type="journal article" date="2020" name="Nature">
        <title>Giant virus diversity and host interactions through global metagenomics.</title>
        <authorList>
            <person name="Schulz F."/>
            <person name="Roux S."/>
            <person name="Paez-Espino D."/>
            <person name="Jungbluth S."/>
            <person name="Walsh D.A."/>
            <person name="Denef V.J."/>
            <person name="McMahon K.D."/>
            <person name="Konstantinidis K.T."/>
            <person name="Eloe-Fadrosh E.A."/>
            <person name="Kyrpides N.C."/>
            <person name="Woyke T."/>
        </authorList>
    </citation>
    <scope>NUCLEOTIDE SEQUENCE</scope>
    <source>
        <strain evidence="2">GVMAG-S-ERX555965-48</strain>
    </source>
</reference>
<protein>
    <recommendedName>
        <fullName evidence="1">J domain-containing protein</fullName>
    </recommendedName>
</protein>
<dbReference type="InterPro" id="IPR036869">
    <property type="entry name" value="J_dom_sf"/>
</dbReference>
<dbReference type="GO" id="GO:0071218">
    <property type="term" value="P:cellular response to misfolded protein"/>
    <property type="evidence" value="ECO:0007669"/>
    <property type="project" value="TreeGrafter"/>
</dbReference>
<dbReference type="PRINTS" id="PR00625">
    <property type="entry name" value="JDOMAIN"/>
</dbReference>
<dbReference type="PROSITE" id="PS50076">
    <property type="entry name" value="DNAJ_2"/>
    <property type="match status" value="1"/>
</dbReference>
<accession>A0A6C0AXV5</accession>
<evidence type="ECO:0000313" key="2">
    <source>
        <dbReference type="EMBL" id="QHS84071.1"/>
    </source>
</evidence>
<dbReference type="PANTHER" id="PTHR43908:SF3">
    <property type="entry name" value="AT29763P-RELATED"/>
    <property type="match status" value="1"/>
</dbReference>
<dbReference type="Pfam" id="PF00226">
    <property type="entry name" value="DnaJ"/>
    <property type="match status" value="1"/>
</dbReference>
<proteinExistence type="predicted"/>
<name>A0A6C0AXV5_9ZZZZ</name>
<dbReference type="EMBL" id="MN738772">
    <property type="protein sequence ID" value="QHS84071.1"/>
    <property type="molecule type" value="Genomic_DNA"/>
</dbReference>
<organism evidence="2">
    <name type="scientific">viral metagenome</name>
    <dbReference type="NCBI Taxonomy" id="1070528"/>
    <lineage>
        <taxon>unclassified sequences</taxon>
        <taxon>metagenomes</taxon>
        <taxon>organismal metagenomes</taxon>
    </lineage>
</organism>
<evidence type="ECO:0000259" key="1">
    <source>
        <dbReference type="PROSITE" id="PS50076"/>
    </source>
</evidence>
<dbReference type="Gene3D" id="1.10.287.110">
    <property type="entry name" value="DnaJ domain"/>
    <property type="match status" value="1"/>
</dbReference>
<dbReference type="SMART" id="SM00271">
    <property type="entry name" value="DnaJ"/>
    <property type="match status" value="1"/>
</dbReference>
<sequence>MLDNYYKILGINKNASDDEIKKAYKKMALKYHPDKNKSPDASEKFKEISEAYQILTTRDKTSNLNNNFDQTNFVDAEKLFKQFFNRSSVFSSAFNDNFFSDVFENMNININNTRHHQTKPNINVFSYTKSINTVFKNGNKIETITEINNGKKTITQIITDKDGNKTTNTDINLNISY</sequence>
<dbReference type="InterPro" id="IPR001623">
    <property type="entry name" value="DnaJ_domain"/>
</dbReference>
<dbReference type="AlphaFoldDB" id="A0A6C0AXV5"/>
<feature type="domain" description="J" evidence="1">
    <location>
        <begin position="4"/>
        <end position="72"/>
    </location>
</feature>
<dbReference type="PANTHER" id="PTHR43908">
    <property type="entry name" value="AT29763P-RELATED"/>
    <property type="match status" value="1"/>
</dbReference>
<dbReference type="InterPro" id="IPR051100">
    <property type="entry name" value="DnaJ_subfamily_B/C"/>
</dbReference>